<organism evidence="2 3">
    <name type="scientific">Rhinocladiella mackenziei CBS 650.93</name>
    <dbReference type="NCBI Taxonomy" id="1442369"/>
    <lineage>
        <taxon>Eukaryota</taxon>
        <taxon>Fungi</taxon>
        <taxon>Dikarya</taxon>
        <taxon>Ascomycota</taxon>
        <taxon>Pezizomycotina</taxon>
        <taxon>Eurotiomycetes</taxon>
        <taxon>Chaetothyriomycetidae</taxon>
        <taxon>Chaetothyriales</taxon>
        <taxon>Herpotrichiellaceae</taxon>
        <taxon>Rhinocladiella</taxon>
    </lineage>
</organism>
<dbReference type="AlphaFoldDB" id="A0A0D2IA01"/>
<feature type="compositionally biased region" description="Polar residues" evidence="1">
    <location>
        <begin position="74"/>
        <end position="93"/>
    </location>
</feature>
<dbReference type="GeneID" id="25299069"/>
<protein>
    <submittedName>
        <fullName evidence="2">Rhinocladiella mackenziei CBS 650.93 unplaced genomic scaffold supercont1.10, whole genome shotgun sequence</fullName>
    </submittedName>
</protein>
<feature type="compositionally biased region" description="Polar residues" evidence="1">
    <location>
        <begin position="32"/>
        <end position="48"/>
    </location>
</feature>
<dbReference type="Proteomes" id="UP000053617">
    <property type="component" value="Unassembled WGS sequence"/>
</dbReference>
<evidence type="ECO:0000256" key="1">
    <source>
        <dbReference type="SAM" id="MobiDB-lite"/>
    </source>
</evidence>
<feature type="region of interest" description="Disordered" evidence="1">
    <location>
        <begin position="1"/>
        <end position="104"/>
    </location>
</feature>
<sequence>MPMLRQHKHRGTEPVRTSQTPMDGELYGTARRQPSMTTYEQTQSSLRNRNCVPAAPAPSATMTGHDASLPLDRSYSTRAQQTRRSAGTKQSPDSKPRARLWKNG</sequence>
<accession>A0A0D2IA01</accession>
<reference evidence="2 3" key="1">
    <citation type="submission" date="2015-01" db="EMBL/GenBank/DDBJ databases">
        <title>The Genome Sequence of Rhinocladiella mackenzie CBS 650.93.</title>
        <authorList>
            <consortium name="The Broad Institute Genomics Platform"/>
            <person name="Cuomo C."/>
            <person name="de Hoog S."/>
            <person name="Gorbushina A."/>
            <person name="Stielow B."/>
            <person name="Teixiera M."/>
            <person name="Abouelleil A."/>
            <person name="Chapman S.B."/>
            <person name="Priest M."/>
            <person name="Young S.K."/>
            <person name="Wortman J."/>
            <person name="Nusbaum C."/>
            <person name="Birren B."/>
        </authorList>
    </citation>
    <scope>NUCLEOTIDE SEQUENCE [LARGE SCALE GENOMIC DNA]</scope>
    <source>
        <strain evidence="2 3">CBS 650.93</strain>
    </source>
</reference>
<dbReference type="EMBL" id="KN847484">
    <property type="protein sequence ID" value="KIX00071.1"/>
    <property type="molecule type" value="Genomic_DNA"/>
</dbReference>
<proteinExistence type="predicted"/>
<keyword evidence="3" id="KW-1185">Reference proteome</keyword>
<dbReference type="HOGENOM" id="CLU_2251554_0_0_1"/>
<evidence type="ECO:0000313" key="3">
    <source>
        <dbReference type="Proteomes" id="UP000053617"/>
    </source>
</evidence>
<name>A0A0D2IA01_9EURO</name>
<feature type="compositionally biased region" description="Basic residues" evidence="1">
    <location>
        <begin position="1"/>
        <end position="10"/>
    </location>
</feature>
<evidence type="ECO:0000313" key="2">
    <source>
        <dbReference type="EMBL" id="KIX00071.1"/>
    </source>
</evidence>
<gene>
    <name evidence="2" type="ORF">Z518_10998</name>
</gene>
<dbReference type="RefSeq" id="XP_013266961.1">
    <property type="nucleotide sequence ID" value="XM_013411507.1"/>
</dbReference>
<dbReference type="VEuPathDB" id="FungiDB:Z518_10998"/>